<dbReference type="GO" id="GO:0016301">
    <property type="term" value="F:kinase activity"/>
    <property type="evidence" value="ECO:0007669"/>
    <property type="project" value="UniProtKB-KW"/>
</dbReference>
<feature type="chain" id="PRO_5047278533" description="receptor protein-tyrosine kinase" evidence="22">
    <location>
        <begin position="23"/>
        <end position="1004"/>
    </location>
</feature>
<keyword evidence="7" id="KW-0677">Repeat</keyword>
<dbReference type="SMART" id="SM00409">
    <property type="entry name" value="IG"/>
    <property type="match status" value="2"/>
</dbReference>
<comment type="catalytic activity">
    <reaction evidence="18">
        <text>L-tyrosyl-[protein] + ATP = O-phospho-L-tyrosyl-[protein] + ADP + H(+)</text>
        <dbReference type="Rhea" id="RHEA:10596"/>
        <dbReference type="Rhea" id="RHEA-COMP:10136"/>
        <dbReference type="Rhea" id="RHEA-COMP:20101"/>
        <dbReference type="ChEBI" id="CHEBI:15378"/>
        <dbReference type="ChEBI" id="CHEBI:30616"/>
        <dbReference type="ChEBI" id="CHEBI:46858"/>
        <dbReference type="ChEBI" id="CHEBI:61978"/>
        <dbReference type="ChEBI" id="CHEBI:456216"/>
        <dbReference type="EC" id="2.7.10.1"/>
    </reaction>
</comment>
<dbReference type="InterPro" id="IPR011009">
    <property type="entry name" value="Kinase-like_dom_sf"/>
</dbReference>
<protein>
    <recommendedName>
        <fullName evidence="3">receptor protein-tyrosine kinase</fullName>
        <ecNumber evidence="3">2.7.10.1</ecNumber>
    </recommendedName>
</protein>
<keyword evidence="26" id="KW-1185">Reference proteome</keyword>
<feature type="domain" description="Ig-like" evidence="24">
    <location>
        <begin position="101"/>
        <end position="193"/>
    </location>
</feature>
<evidence type="ECO:0000256" key="10">
    <source>
        <dbReference type="ARBA" id="ARBA00022840"/>
    </source>
</evidence>
<comment type="similarity">
    <text evidence="2">Belongs to the protein kinase superfamily. CAMK Ser/Thr protein kinase family.</text>
</comment>
<dbReference type="InterPro" id="IPR036116">
    <property type="entry name" value="FN3_sf"/>
</dbReference>
<dbReference type="PROSITE" id="PS50853">
    <property type="entry name" value="FN3"/>
    <property type="match status" value="2"/>
</dbReference>
<dbReference type="SMART" id="SM00219">
    <property type="entry name" value="TyrKc"/>
    <property type="match status" value="1"/>
</dbReference>
<evidence type="ECO:0000256" key="17">
    <source>
        <dbReference type="ARBA" id="ARBA00023319"/>
    </source>
</evidence>
<keyword evidence="17" id="KW-0393">Immunoglobulin domain</keyword>
<evidence type="ECO:0000256" key="19">
    <source>
        <dbReference type="PROSITE-ProRule" id="PRU10141"/>
    </source>
</evidence>
<keyword evidence="12 21" id="KW-0472">Membrane</keyword>
<dbReference type="InterPro" id="IPR036179">
    <property type="entry name" value="Ig-like_dom_sf"/>
</dbReference>
<keyword evidence="13" id="KW-0829">Tyrosine-protein kinase</keyword>
<evidence type="ECO:0000256" key="14">
    <source>
        <dbReference type="ARBA" id="ARBA00023157"/>
    </source>
</evidence>
<evidence type="ECO:0000256" key="21">
    <source>
        <dbReference type="SAM" id="Phobius"/>
    </source>
</evidence>
<dbReference type="Gene3D" id="3.30.200.20">
    <property type="entry name" value="Phosphorylase Kinase, domain 1"/>
    <property type="match status" value="1"/>
</dbReference>
<keyword evidence="15" id="KW-0675">Receptor</keyword>
<keyword evidence="14" id="KW-1015">Disulfide bond</keyword>
<dbReference type="InterPro" id="IPR050122">
    <property type="entry name" value="RTK"/>
</dbReference>
<evidence type="ECO:0000256" key="15">
    <source>
        <dbReference type="ARBA" id="ARBA00023170"/>
    </source>
</evidence>
<dbReference type="CDD" id="cd00063">
    <property type="entry name" value="FN3"/>
    <property type="match status" value="2"/>
</dbReference>
<dbReference type="SUPFAM" id="SSF48726">
    <property type="entry name" value="Immunoglobulin"/>
    <property type="match status" value="2"/>
</dbReference>
<evidence type="ECO:0000256" key="4">
    <source>
        <dbReference type="ARBA" id="ARBA00022553"/>
    </source>
</evidence>
<evidence type="ECO:0000256" key="5">
    <source>
        <dbReference type="ARBA" id="ARBA00022679"/>
    </source>
</evidence>
<dbReference type="GeneID" id="107114601"/>
<keyword evidence="8 19" id="KW-0547">Nucleotide-binding</keyword>
<evidence type="ECO:0000256" key="13">
    <source>
        <dbReference type="ARBA" id="ARBA00023137"/>
    </source>
</evidence>
<evidence type="ECO:0000313" key="27">
    <source>
        <dbReference type="RefSeq" id="XP_015271624.1"/>
    </source>
</evidence>
<dbReference type="InterPro" id="IPR003599">
    <property type="entry name" value="Ig_sub"/>
</dbReference>
<dbReference type="InterPro" id="IPR000719">
    <property type="entry name" value="Prot_kinase_dom"/>
</dbReference>
<dbReference type="Pfam" id="PF07714">
    <property type="entry name" value="PK_Tyr_Ser-Thr"/>
    <property type="match status" value="1"/>
</dbReference>
<keyword evidence="9 27" id="KW-0418">Kinase</keyword>
<evidence type="ECO:0000256" key="1">
    <source>
        <dbReference type="ARBA" id="ARBA00004479"/>
    </source>
</evidence>
<evidence type="ECO:0000256" key="6">
    <source>
        <dbReference type="ARBA" id="ARBA00022692"/>
    </source>
</evidence>
<sequence length="1004" mass="111748">MGELVWLSLLLLLLVLHESVSSGQGPIEGKEERKRFDFSSSIKSNLPLKDSGAPRTPRSLNNKSVISTSTHPVESSTMRTNKASSGEGYTAHSLQLIKFNPTVGTIVIAEHKEIKFNCSINVPKSLINQDSALISLWKNGKELLDADRLASQYYEFEDNEVTTMISTFSIFNVQRSDNGSYRCKVTVNGNEIESDPILVVLEGLPHFIKEPQELNITRNKPFNLTCHAVGPPEPVVIHWFWNSSKVHEEPDISPSVLMMPGLNEAAIFHCEAHNEKGLATSTEGRVNIKGIPSPLVDVRIQNRTAHMIVVSWVPGFDGYSPLSRCSVQVKDVVSLGNTSVMVFNTSTPPHQYSIQTLWPMKDYNIRVSCMNEIGWSGFSRWITASTTEGAPSASPMNVTLSINETASLVVVSWAKPPDSQMNGELQGYKISHMWQNSDVSRNLSSRTSKDTSAVHIPIVATNATCIVRVAAVTKGGVGPFSDPVEVFIPGNGLISTAPSSVPASGNSDPFIIVLGFICGIFAVGLILYLSVVIRKKLVEETKFGYAFSSDESEPAVTYKAKKSYCRRAVELTLGSLGVSEELQKKLQDVVIVRNNLALGKILGEGEFGSVMEGSLSNPDGSTQKVAVKTMKLDSFSQREIEEFLREAACMKDFDHPNVIKLLGVCIEPSSQQVPKPMVILPFMKYGDLHSFLLRSRLGVGPQYVPLQTLLKFMIDIALGMEYLSNKHFLHRDLAARNCMLRDDMTVCVADFGLSKRIYSGDYYRQGRIAKMPVKWIAIESLADRVYTTKSDVWAFGVTMWEIATRGMTPYPGVQNHEIYDYLFHGHRLKQPEGCLDELYEIMYSCWRVDPVDRPAFSELKFHLQKLSESLPEQSEPNSVIYINTNLLEENEDEPMEDSEFPQIDIDLNPHDIIESCFQRPETTVVTVDVHESNGMGDRYILSGVSEEHIASLVRTEEEDIPLLQRTLSQNGRLWSQDSTLPVGSRLTDELPYADDSLEDSKILL</sequence>
<evidence type="ECO:0000259" key="24">
    <source>
        <dbReference type="PROSITE" id="PS50835"/>
    </source>
</evidence>
<dbReference type="RefSeq" id="XP_015271624.1">
    <property type="nucleotide sequence ID" value="XM_015416138.1"/>
</dbReference>
<evidence type="ECO:0000256" key="2">
    <source>
        <dbReference type="ARBA" id="ARBA00006692"/>
    </source>
</evidence>
<dbReference type="InterPro" id="IPR013783">
    <property type="entry name" value="Ig-like_fold"/>
</dbReference>
<accession>A0ABM1KD37</accession>
<keyword evidence="5" id="KW-0808">Transferase</keyword>
<dbReference type="InterPro" id="IPR017441">
    <property type="entry name" value="Protein_kinase_ATP_BS"/>
</dbReference>
<feature type="domain" description="Fibronectin type-III" evidence="25">
    <location>
        <begin position="394"/>
        <end position="491"/>
    </location>
</feature>
<keyword evidence="4" id="KW-0597">Phosphoprotein</keyword>
<comment type="subcellular location">
    <subcellularLocation>
        <location evidence="1">Membrane</location>
        <topology evidence="1">Single-pass type I membrane protein</topology>
    </subcellularLocation>
</comment>
<keyword evidence="6 21" id="KW-0812">Transmembrane</keyword>
<evidence type="ECO:0000256" key="16">
    <source>
        <dbReference type="ARBA" id="ARBA00023180"/>
    </source>
</evidence>
<dbReference type="SUPFAM" id="SSF56112">
    <property type="entry name" value="Protein kinase-like (PK-like)"/>
    <property type="match status" value="1"/>
</dbReference>
<feature type="domain" description="Protein kinase" evidence="23">
    <location>
        <begin position="596"/>
        <end position="870"/>
    </location>
</feature>
<evidence type="ECO:0000259" key="25">
    <source>
        <dbReference type="PROSITE" id="PS50853"/>
    </source>
</evidence>
<feature type="signal peptide" evidence="22">
    <location>
        <begin position="1"/>
        <end position="22"/>
    </location>
</feature>
<feature type="transmembrane region" description="Helical" evidence="21">
    <location>
        <begin position="510"/>
        <end position="533"/>
    </location>
</feature>
<dbReference type="Gene3D" id="1.10.510.10">
    <property type="entry name" value="Transferase(Phosphotransferase) domain 1"/>
    <property type="match status" value="1"/>
</dbReference>
<dbReference type="PROSITE" id="PS00109">
    <property type="entry name" value="PROTEIN_KINASE_TYR"/>
    <property type="match status" value="1"/>
</dbReference>
<dbReference type="EC" id="2.7.10.1" evidence="3"/>
<dbReference type="Proteomes" id="UP000694871">
    <property type="component" value="Unplaced"/>
</dbReference>
<dbReference type="SMART" id="SM00060">
    <property type="entry name" value="FN3"/>
    <property type="match status" value="2"/>
</dbReference>
<evidence type="ECO:0000256" key="18">
    <source>
        <dbReference type="ARBA" id="ARBA00051243"/>
    </source>
</evidence>
<dbReference type="InterPro" id="IPR003961">
    <property type="entry name" value="FN3_dom"/>
</dbReference>
<dbReference type="PROSITE" id="PS50835">
    <property type="entry name" value="IG_LIKE"/>
    <property type="match status" value="2"/>
</dbReference>
<dbReference type="PROSITE" id="PS00107">
    <property type="entry name" value="PROTEIN_KINASE_ATP"/>
    <property type="match status" value="1"/>
</dbReference>
<feature type="domain" description="Ig-like" evidence="24">
    <location>
        <begin position="205"/>
        <end position="287"/>
    </location>
</feature>
<dbReference type="SUPFAM" id="SSF49265">
    <property type="entry name" value="Fibronectin type III"/>
    <property type="match status" value="1"/>
</dbReference>
<feature type="region of interest" description="Disordered" evidence="20">
    <location>
        <begin position="46"/>
        <end position="86"/>
    </location>
</feature>
<dbReference type="Pfam" id="PF00047">
    <property type="entry name" value="ig"/>
    <property type="match status" value="1"/>
</dbReference>
<evidence type="ECO:0000256" key="8">
    <source>
        <dbReference type="ARBA" id="ARBA00022741"/>
    </source>
</evidence>
<dbReference type="InterPro" id="IPR001245">
    <property type="entry name" value="Ser-Thr/Tyr_kinase_cat_dom"/>
</dbReference>
<name>A0ABM1KD37_GEKJA</name>
<keyword evidence="22" id="KW-0732">Signal</keyword>
<gene>
    <name evidence="27" type="primary">MERTK</name>
</gene>
<keyword evidence="10 19" id="KW-0067">ATP-binding</keyword>
<dbReference type="PANTHER" id="PTHR24416:SF257">
    <property type="entry name" value="TYROSINE-PROTEIN KINASE MER"/>
    <property type="match status" value="1"/>
</dbReference>
<reference evidence="27" key="1">
    <citation type="submission" date="2025-08" db="UniProtKB">
        <authorList>
            <consortium name="RefSeq"/>
        </authorList>
    </citation>
    <scope>IDENTIFICATION</scope>
</reference>
<dbReference type="PANTHER" id="PTHR24416">
    <property type="entry name" value="TYROSINE-PROTEIN KINASE RECEPTOR"/>
    <property type="match status" value="1"/>
</dbReference>
<evidence type="ECO:0000256" key="22">
    <source>
        <dbReference type="SAM" id="SignalP"/>
    </source>
</evidence>
<keyword evidence="16" id="KW-0325">Glycoprotein</keyword>
<evidence type="ECO:0000256" key="7">
    <source>
        <dbReference type="ARBA" id="ARBA00022737"/>
    </source>
</evidence>
<dbReference type="InterPro" id="IPR007110">
    <property type="entry name" value="Ig-like_dom"/>
</dbReference>
<dbReference type="InterPro" id="IPR020635">
    <property type="entry name" value="Tyr_kinase_cat_dom"/>
</dbReference>
<evidence type="ECO:0000256" key="9">
    <source>
        <dbReference type="ARBA" id="ARBA00022777"/>
    </source>
</evidence>
<feature type="domain" description="Fibronectin type-III" evidence="25">
    <location>
        <begin position="294"/>
        <end position="389"/>
    </location>
</feature>
<evidence type="ECO:0000256" key="20">
    <source>
        <dbReference type="SAM" id="MobiDB-lite"/>
    </source>
</evidence>
<organism evidence="26 27">
    <name type="scientific">Gekko japonicus</name>
    <name type="common">Schlegel's Japanese gecko</name>
    <dbReference type="NCBI Taxonomy" id="146911"/>
    <lineage>
        <taxon>Eukaryota</taxon>
        <taxon>Metazoa</taxon>
        <taxon>Chordata</taxon>
        <taxon>Craniata</taxon>
        <taxon>Vertebrata</taxon>
        <taxon>Euteleostomi</taxon>
        <taxon>Lepidosauria</taxon>
        <taxon>Squamata</taxon>
        <taxon>Bifurcata</taxon>
        <taxon>Gekkota</taxon>
        <taxon>Gekkonidae</taxon>
        <taxon>Gekkoninae</taxon>
        <taxon>Gekko</taxon>
    </lineage>
</organism>
<evidence type="ECO:0000256" key="12">
    <source>
        <dbReference type="ARBA" id="ARBA00023136"/>
    </source>
</evidence>
<dbReference type="InterPro" id="IPR008266">
    <property type="entry name" value="Tyr_kinase_AS"/>
</dbReference>
<evidence type="ECO:0000313" key="26">
    <source>
        <dbReference type="Proteomes" id="UP000694871"/>
    </source>
</evidence>
<feature type="binding site" evidence="19">
    <location>
        <position position="628"/>
    </location>
    <ligand>
        <name>ATP</name>
        <dbReference type="ChEBI" id="CHEBI:30616"/>
    </ligand>
</feature>
<evidence type="ECO:0000259" key="23">
    <source>
        <dbReference type="PROSITE" id="PS50011"/>
    </source>
</evidence>
<dbReference type="Gene3D" id="2.60.40.10">
    <property type="entry name" value="Immunoglobulins"/>
    <property type="match status" value="4"/>
</dbReference>
<evidence type="ECO:0000256" key="3">
    <source>
        <dbReference type="ARBA" id="ARBA00011902"/>
    </source>
</evidence>
<keyword evidence="11 21" id="KW-1133">Transmembrane helix</keyword>
<dbReference type="InterPro" id="IPR013151">
    <property type="entry name" value="Immunoglobulin_dom"/>
</dbReference>
<dbReference type="Pfam" id="PF00041">
    <property type="entry name" value="fn3"/>
    <property type="match status" value="2"/>
</dbReference>
<feature type="compositionally biased region" description="Polar residues" evidence="20">
    <location>
        <begin position="58"/>
        <end position="84"/>
    </location>
</feature>
<dbReference type="PRINTS" id="PR00109">
    <property type="entry name" value="TYRKINASE"/>
</dbReference>
<evidence type="ECO:0000256" key="11">
    <source>
        <dbReference type="ARBA" id="ARBA00022989"/>
    </source>
</evidence>
<proteinExistence type="inferred from homology"/>
<dbReference type="PROSITE" id="PS50011">
    <property type="entry name" value="PROTEIN_KINASE_DOM"/>
    <property type="match status" value="1"/>
</dbReference>